<dbReference type="GO" id="GO:0003682">
    <property type="term" value="F:chromatin binding"/>
    <property type="evidence" value="ECO:0007669"/>
    <property type="project" value="InterPro"/>
</dbReference>
<evidence type="ECO:0000256" key="2">
    <source>
        <dbReference type="ARBA" id="ARBA00008398"/>
    </source>
</evidence>
<dbReference type="OrthoDB" id="1926878at2759"/>
<dbReference type="SMART" id="SM00382">
    <property type="entry name" value="AAA"/>
    <property type="match status" value="1"/>
</dbReference>
<evidence type="ECO:0000256" key="6">
    <source>
        <dbReference type="ARBA" id="ARBA00022840"/>
    </source>
</evidence>
<dbReference type="Pfam" id="PF22606">
    <property type="entry name" value="Cdc6-ORC-like_ATPase_lid"/>
    <property type="match status" value="1"/>
</dbReference>
<evidence type="ECO:0000256" key="3">
    <source>
        <dbReference type="ARBA" id="ARBA00022705"/>
    </source>
</evidence>
<dbReference type="InterPro" id="IPR003593">
    <property type="entry name" value="AAA+_ATPase"/>
</dbReference>
<keyword evidence="4" id="KW-0479">Metal-binding</keyword>
<feature type="domain" description="BAH" evidence="12">
    <location>
        <begin position="62"/>
        <end position="180"/>
    </location>
</feature>
<dbReference type="InterPro" id="IPR048867">
    <property type="entry name" value="WHD_ORC1"/>
</dbReference>
<keyword evidence="5 10" id="KW-0547">Nucleotide-binding</keyword>
<keyword evidence="9 10" id="KW-0539">Nucleus</keyword>
<comment type="function">
    <text evidence="10">Component of the origin recognition complex (ORC) that binds origins of replication. DNA-binding is ATP-dependent, however specific DNA sequences that define origins of replication have not been identified so far. ORC is required to assemble the pre-replication complex necessary to initiate DNA replication.</text>
</comment>
<dbReference type="Pfam" id="PF00004">
    <property type="entry name" value="AAA"/>
    <property type="match status" value="1"/>
</dbReference>
<dbReference type="Pfam" id="PF01426">
    <property type="entry name" value="BAH"/>
    <property type="match status" value="1"/>
</dbReference>
<gene>
    <name evidence="13" type="ORF">TRICI_006087</name>
</gene>
<comment type="subcellular location">
    <subcellularLocation>
        <location evidence="1 10">Nucleus</location>
    </subcellularLocation>
</comment>
<dbReference type="InterPro" id="IPR050311">
    <property type="entry name" value="ORC1/CDC6"/>
</dbReference>
<keyword evidence="3 10" id="KW-0235">DNA replication</keyword>
<dbReference type="Proteomes" id="UP000761534">
    <property type="component" value="Unassembled WGS sequence"/>
</dbReference>
<dbReference type="GO" id="GO:0005524">
    <property type="term" value="F:ATP binding"/>
    <property type="evidence" value="ECO:0007669"/>
    <property type="project" value="UniProtKB-KW"/>
</dbReference>
<dbReference type="PANTHER" id="PTHR10763">
    <property type="entry name" value="CELL DIVISION CONTROL PROTEIN 6-RELATED"/>
    <property type="match status" value="1"/>
</dbReference>
<dbReference type="InterPro" id="IPR054425">
    <property type="entry name" value="Cdc6_ORC1-like_ATPase_lid"/>
</dbReference>
<dbReference type="GO" id="GO:0003688">
    <property type="term" value="F:DNA replication origin binding"/>
    <property type="evidence" value="ECO:0007669"/>
    <property type="project" value="TreeGrafter"/>
</dbReference>
<feature type="region of interest" description="Disordered" evidence="11">
    <location>
        <begin position="20"/>
        <end position="53"/>
    </location>
</feature>
<comment type="caution">
    <text evidence="13">The sequence shown here is derived from an EMBL/GenBank/DDBJ whole genome shotgun (WGS) entry which is preliminary data.</text>
</comment>
<keyword evidence="7" id="KW-0460">Magnesium</keyword>
<comment type="subunit">
    <text evidence="10">ORC is composed of six subunits.</text>
</comment>
<evidence type="ECO:0000313" key="14">
    <source>
        <dbReference type="Proteomes" id="UP000761534"/>
    </source>
</evidence>
<evidence type="ECO:0000256" key="11">
    <source>
        <dbReference type="SAM" id="MobiDB-lite"/>
    </source>
</evidence>
<dbReference type="GO" id="GO:0005664">
    <property type="term" value="C:nuclear origin of replication recognition complex"/>
    <property type="evidence" value="ECO:0007669"/>
    <property type="project" value="TreeGrafter"/>
</dbReference>
<evidence type="ECO:0000259" key="12">
    <source>
        <dbReference type="PROSITE" id="PS51038"/>
    </source>
</evidence>
<dbReference type="AlphaFoldDB" id="A0A642ULK8"/>
<dbReference type="CDD" id="cd18139">
    <property type="entry name" value="HLD_clamp_RarA"/>
    <property type="match status" value="1"/>
</dbReference>
<evidence type="ECO:0000256" key="7">
    <source>
        <dbReference type="ARBA" id="ARBA00022842"/>
    </source>
</evidence>
<feature type="compositionally biased region" description="Basic and acidic residues" evidence="11">
    <location>
        <begin position="229"/>
        <end position="243"/>
    </location>
</feature>
<comment type="similarity">
    <text evidence="2 10">Belongs to the ORC1 family.</text>
</comment>
<feature type="compositionally biased region" description="Basic and acidic residues" evidence="11">
    <location>
        <begin position="20"/>
        <end position="32"/>
    </location>
</feature>
<feature type="compositionally biased region" description="Basic residues" evidence="11">
    <location>
        <begin position="218"/>
        <end position="228"/>
    </location>
</feature>
<dbReference type="Pfam" id="PF21312">
    <property type="entry name" value="WHD_ORC1"/>
    <property type="match status" value="1"/>
</dbReference>
<feature type="region of interest" description="Disordered" evidence="11">
    <location>
        <begin position="207"/>
        <end position="383"/>
    </location>
</feature>
<dbReference type="GO" id="GO:0033314">
    <property type="term" value="P:mitotic DNA replication checkpoint signaling"/>
    <property type="evidence" value="ECO:0007669"/>
    <property type="project" value="TreeGrafter"/>
</dbReference>
<keyword evidence="6 10" id="KW-0067">ATP-binding</keyword>
<evidence type="ECO:0000256" key="8">
    <source>
        <dbReference type="ARBA" id="ARBA00023125"/>
    </source>
</evidence>
<dbReference type="SUPFAM" id="SSF52540">
    <property type="entry name" value="P-loop containing nucleoside triphosphate hydrolases"/>
    <property type="match status" value="1"/>
</dbReference>
<keyword evidence="14" id="KW-1185">Reference proteome</keyword>
<evidence type="ECO:0000256" key="10">
    <source>
        <dbReference type="RuleBase" id="RU365058"/>
    </source>
</evidence>
<dbReference type="Gene3D" id="1.10.8.60">
    <property type="match status" value="1"/>
</dbReference>
<name>A0A642ULK8_9ASCO</name>
<feature type="compositionally biased region" description="Acidic residues" evidence="11">
    <location>
        <begin position="279"/>
        <end position="320"/>
    </location>
</feature>
<evidence type="ECO:0000256" key="9">
    <source>
        <dbReference type="ARBA" id="ARBA00023242"/>
    </source>
</evidence>
<dbReference type="InterPro" id="IPR027417">
    <property type="entry name" value="P-loop_NTPase"/>
</dbReference>
<keyword evidence="8 10" id="KW-0238">DNA-binding</keyword>
<feature type="compositionally biased region" description="Acidic residues" evidence="11">
    <location>
        <begin position="253"/>
        <end position="266"/>
    </location>
</feature>
<dbReference type="GO" id="GO:0006270">
    <property type="term" value="P:DNA replication initiation"/>
    <property type="evidence" value="ECO:0007669"/>
    <property type="project" value="TreeGrafter"/>
</dbReference>
<dbReference type="InterPro" id="IPR043151">
    <property type="entry name" value="BAH_sf"/>
</dbReference>
<protein>
    <recommendedName>
        <fullName evidence="10">Origin recognition complex subunit 1</fullName>
    </recommendedName>
</protein>
<evidence type="ECO:0000256" key="5">
    <source>
        <dbReference type="ARBA" id="ARBA00022741"/>
    </source>
</evidence>
<evidence type="ECO:0000256" key="1">
    <source>
        <dbReference type="ARBA" id="ARBA00004123"/>
    </source>
</evidence>
<dbReference type="SUPFAM" id="SSF82061">
    <property type="entry name" value="BAH domain"/>
    <property type="match status" value="1"/>
</dbReference>
<dbReference type="InterPro" id="IPR003959">
    <property type="entry name" value="ATPase_AAA_core"/>
</dbReference>
<dbReference type="Gene3D" id="3.40.50.300">
    <property type="entry name" value="P-loop containing nucleotide triphosphate hydrolases"/>
    <property type="match status" value="1"/>
</dbReference>
<accession>A0A642ULK8</accession>
<dbReference type="InterPro" id="IPR001025">
    <property type="entry name" value="BAH_dom"/>
</dbReference>
<dbReference type="EMBL" id="SWFS01000489">
    <property type="protein sequence ID" value="KAA8901326.1"/>
    <property type="molecule type" value="Genomic_DNA"/>
</dbReference>
<dbReference type="PROSITE" id="PS51038">
    <property type="entry name" value="BAH"/>
    <property type="match status" value="1"/>
</dbReference>
<dbReference type="CDD" id="cd04370">
    <property type="entry name" value="BAH"/>
    <property type="match status" value="1"/>
</dbReference>
<proteinExistence type="inferred from homology"/>
<organism evidence="13 14">
    <name type="scientific">Trichomonascus ciferrii</name>
    <dbReference type="NCBI Taxonomy" id="44093"/>
    <lineage>
        <taxon>Eukaryota</taxon>
        <taxon>Fungi</taxon>
        <taxon>Dikarya</taxon>
        <taxon>Ascomycota</taxon>
        <taxon>Saccharomycotina</taxon>
        <taxon>Dipodascomycetes</taxon>
        <taxon>Dipodascales</taxon>
        <taxon>Trichomonascaceae</taxon>
        <taxon>Trichomonascus</taxon>
        <taxon>Trichomonascus ciferrii complex</taxon>
    </lineage>
</organism>
<reference evidence="13" key="1">
    <citation type="journal article" date="2019" name="G3 (Bethesda)">
        <title>Genome Assemblies of Two Rare Opportunistic Yeast Pathogens: Diutina rugosa (syn. Candida rugosa) and Trichomonascus ciferrii (syn. Candida ciferrii).</title>
        <authorList>
            <person name="Mixao V."/>
            <person name="Saus E."/>
            <person name="Hansen A.P."/>
            <person name="Lass-Florl C."/>
            <person name="Gabaldon T."/>
        </authorList>
    </citation>
    <scope>NUCLEOTIDE SEQUENCE</scope>
    <source>
        <strain evidence="13">CBS 4856</strain>
    </source>
</reference>
<evidence type="ECO:0000256" key="4">
    <source>
        <dbReference type="ARBA" id="ARBA00022723"/>
    </source>
</evidence>
<dbReference type="FunFam" id="3.40.50.300:FF:000199">
    <property type="entry name" value="Origin recognition complex subunit 1"/>
    <property type="match status" value="1"/>
</dbReference>
<dbReference type="GO" id="GO:0016887">
    <property type="term" value="F:ATP hydrolysis activity"/>
    <property type="evidence" value="ECO:0007669"/>
    <property type="project" value="InterPro"/>
</dbReference>
<dbReference type="VEuPathDB" id="FungiDB:TRICI_006087"/>
<dbReference type="Gene3D" id="2.30.30.490">
    <property type="match status" value="1"/>
</dbReference>
<sequence>MKLREKGFKYLYPAEVYEKAKENGHSEEEPISRRSRRSPRKSAGGGSELPVPYGVVRDEDEREFHVGDIVRVESQSGMAHIALISDFVFGVDDALHVNLVWFTRPEELRKTFVLQENYEIYGSWDSDTNILDVLLDHARILSRNDFLEMFPDGLSEDDEDMIFFCRRAFDGTSNLYTKDEFDWNDLYEGRGTNVFNLVEKLQESVRNGGIGFDGKPPPQKKKRGRPPKRNRDEMEERGIETTRKKLKFSKAADEDDSDLALEDMEEIGSAKKKGRTADSDSEDEYEDGHEEEEDEEEDEEEEDVEDESDVEMLESDEEEEVYKKRGPGRPPGGGTPRKRGPGRPPGGGTPRRGPGRPPGGGTPRRGPGRPPGGGTPRKQNPSNFAQIVGEGRIRAPRTKNPVMHVQKGRIPRDGRMFVKSPLKTAALPLRKDSPVKENLASPPKSPHKHARNKLHVATVPESLPCRDDEFSQIFLALESAISSASGSCIYVSGTPGTGKTATVREAIAQLHLRCEEGELRDFGYLEVNGMKLVSPQDSYEILWEEVSGGQRVSASNAMVLLEQRFKEKDAKRRPIVVLMDELDQLVTKNQTVMYNFFNWPTLPNSRLIVVAVANTMDLPERMLSNKISSRLGLTRIQFPGYTHDQLKHIIESRLEDIAGGVVENDAIEFAARKIASVSGDARRALDICRRAVELAQPAEEVEEITAETRVKIPHVKQAINESINSPLNSYLRSLPMAAKVFLCSVLTRIRRSGVIDNPLSDILEETERLTRISPDSAKLTEALFTGKHVRMAGFQNALAELVESGVLVQQSMRGERSANVRLAAGEEEVKSALLVDEDVAGML</sequence>
<dbReference type="PANTHER" id="PTHR10763:SF23">
    <property type="entry name" value="ORIGIN RECOGNITION COMPLEX SUBUNIT 1"/>
    <property type="match status" value="1"/>
</dbReference>
<evidence type="ECO:0000313" key="13">
    <source>
        <dbReference type="EMBL" id="KAA8901326.1"/>
    </source>
</evidence>
<dbReference type="CDD" id="cd00009">
    <property type="entry name" value="AAA"/>
    <property type="match status" value="1"/>
</dbReference>
<dbReference type="GO" id="GO:0046872">
    <property type="term" value="F:metal ion binding"/>
    <property type="evidence" value="ECO:0007669"/>
    <property type="project" value="UniProtKB-KW"/>
</dbReference>